<dbReference type="STRING" id="1249481.D641_0107920"/>
<evidence type="ECO:0000313" key="4">
    <source>
        <dbReference type="Proteomes" id="UP000019754"/>
    </source>
</evidence>
<gene>
    <name evidence="3" type="ORF">D641_0107920</name>
</gene>
<feature type="region of interest" description="Disordered" evidence="1">
    <location>
        <begin position="1"/>
        <end position="36"/>
    </location>
</feature>
<feature type="region of interest" description="Disordered" evidence="1">
    <location>
        <begin position="118"/>
        <end position="137"/>
    </location>
</feature>
<keyword evidence="2" id="KW-1133">Transmembrane helix</keyword>
<protein>
    <submittedName>
        <fullName evidence="3">Uncharacterized protein</fullName>
    </submittedName>
</protein>
<dbReference type="Proteomes" id="UP000019754">
    <property type="component" value="Unassembled WGS sequence"/>
</dbReference>
<sequence>MNDTTSTQGATAGAPTTTVPPTTATQTEHDAPVPPGRPVYLVPTPPGLWRVLLGVVVALLAPFFGILIGSGIGAAEGGNRMDPLYWGFFIGGLIGIVGLVAAGMGAMSLIRHGRAKGRAEDARDAEPAAHDQGSEAH</sequence>
<reference evidence="3 4" key="1">
    <citation type="journal article" date="2013" name="Genome Announc.">
        <title>Draft genome sequence of an Actinobacterium, Brachybacterium muris strain UCD-AY4.</title>
        <authorList>
            <person name="Lo J.R."/>
            <person name="Lang J.M."/>
            <person name="Darling A.E."/>
            <person name="Eisen J.A."/>
            <person name="Coil D.A."/>
        </authorList>
    </citation>
    <scope>NUCLEOTIDE SEQUENCE [LARGE SCALE GENOMIC DNA]</scope>
    <source>
        <strain evidence="3 4">UCD-AY4</strain>
    </source>
</reference>
<keyword evidence="4" id="KW-1185">Reference proteome</keyword>
<dbReference type="RefSeq" id="WP_017823117.1">
    <property type="nucleotide sequence ID" value="NZ_AORC01000009.1"/>
</dbReference>
<name>A0A022KTQ8_9MICO</name>
<dbReference type="AlphaFoldDB" id="A0A022KTQ8"/>
<feature type="transmembrane region" description="Helical" evidence="2">
    <location>
        <begin position="84"/>
        <end position="110"/>
    </location>
</feature>
<feature type="compositionally biased region" description="Low complexity" evidence="1">
    <location>
        <begin position="1"/>
        <end position="26"/>
    </location>
</feature>
<evidence type="ECO:0000313" key="3">
    <source>
        <dbReference type="EMBL" id="EYT49345.1"/>
    </source>
</evidence>
<comment type="caution">
    <text evidence="3">The sequence shown here is derived from an EMBL/GenBank/DDBJ whole genome shotgun (WGS) entry which is preliminary data.</text>
</comment>
<proteinExistence type="predicted"/>
<keyword evidence="2" id="KW-0812">Transmembrane</keyword>
<keyword evidence="2" id="KW-0472">Membrane</keyword>
<organism evidence="3 4">
    <name type="scientific">Brachybacterium muris UCD-AY4</name>
    <dbReference type="NCBI Taxonomy" id="1249481"/>
    <lineage>
        <taxon>Bacteria</taxon>
        <taxon>Bacillati</taxon>
        <taxon>Actinomycetota</taxon>
        <taxon>Actinomycetes</taxon>
        <taxon>Micrococcales</taxon>
        <taxon>Dermabacteraceae</taxon>
        <taxon>Brachybacterium</taxon>
    </lineage>
</organism>
<evidence type="ECO:0000256" key="2">
    <source>
        <dbReference type="SAM" id="Phobius"/>
    </source>
</evidence>
<evidence type="ECO:0000256" key="1">
    <source>
        <dbReference type="SAM" id="MobiDB-lite"/>
    </source>
</evidence>
<feature type="transmembrane region" description="Helical" evidence="2">
    <location>
        <begin position="51"/>
        <end position="72"/>
    </location>
</feature>
<dbReference type="EMBL" id="AORC01000009">
    <property type="protein sequence ID" value="EYT49345.1"/>
    <property type="molecule type" value="Genomic_DNA"/>
</dbReference>
<dbReference type="HOGENOM" id="CLU_153700_0_0_11"/>
<accession>A0A022KTQ8</accession>